<name>A0A934X0L0_9BACT</name>
<keyword evidence="2" id="KW-1185">Reference proteome</keyword>
<dbReference type="AlphaFoldDB" id="A0A934X0L0"/>
<evidence type="ECO:0000313" key="1">
    <source>
        <dbReference type="EMBL" id="MBK6266257.1"/>
    </source>
</evidence>
<proteinExistence type="predicted"/>
<organism evidence="1 2">
    <name type="scientific">Marivirga aurantiaca</name>
    <dbReference type="NCBI Taxonomy" id="2802615"/>
    <lineage>
        <taxon>Bacteria</taxon>
        <taxon>Pseudomonadati</taxon>
        <taxon>Bacteroidota</taxon>
        <taxon>Cytophagia</taxon>
        <taxon>Cytophagales</taxon>
        <taxon>Marivirgaceae</taxon>
        <taxon>Marivirga</taxon>
    </lineage>
</organism>
<accession>A0A934X0L0</accession>
<protein>
    <submittedName>
        <fullName evidence="1">Uncharacterized protein</fullName>
    </submittedName>
</protein>
<dbReference type="EMBL" id="JAEQBW010000007">
    <property type="protein sequence ID" value="MBK6266257.1"/>
    <property type="molecule type" value="Genomic_DNA"/>
</dbReference>
<gene>
    <name evidence="1" type="ORF">JKA74_14520</name>
</gene>
<dbReference type="RefSeq" id="WP_201431939.1">
    <property type="nucleotide sequence ID" value="NZ_JAEQBW010000007.1"/>
</dbReference>
<evidence type="ECO:0000313" key="2">
    <source>
        <dbReference type="Proteomes" id="UP000611723"/>
    </source>
</evidence>
<sequence>MSKIKEIFLALKITFDMEHDEIDFFPCQHNILRVEGKNINASNIISLVKNMGFDCAILEDKIPNTGQFLRVKDSNYDRILGSKLY</sequence>
<dbReference type="Proteomes" id="UP000611723">
    <property type="component" value="Unassembled WGS sequence"/>
</dbReference>
<comment type="caution">
    <text evidence="1">The sequence shown here is derived from an EMBL/GenBank/DDBJ whole genome shotgun (WGS) entry which is preliminary data.</text>
</comment>
<reference evidence="1" key="1">
    <citation type="submission" date="2021-01" db="EMBL/GenBank/DDBJ databases">
        <title>Marivirga aurantiaca sp. nov., isolated from intertidal surface sediments.</title>
        <authorList>
            <person name="Zhang M."/>
        </authorList>
    </citation>
    <scope>NUCLEOTIDE SEQUENCE</scope>
    <source>
        <strain evidence="1">S37H4</strain>
    </source>
</reference>